<dbReference type="InterPro" id="IPR002625">
    <property type="entry name" value="Smr_dom"/>
</dbReference>
<dbReference type="Pfam" id="PF09640">
    <property type="entry name" value="DUF2027"/>
    <property type="match status" value="1"/>
</dbReference>
<dbReference type="Gene3D" id="2.60.40.1600">
    <property type="entry name" value="Smr-associated-like"/>
    <property type="match status" value="1"/>
</dbReference>
<dbReference type="RefSeq" id="WP_036872367.1">
    <property type="nucleotide sequence ID" value="NZ_JRNN01000054.1"/>
</dbReference>
<dbReference type="PROSITE" id="PS50828">
    <property type="entry name" value="SMR"/>
    <property type="match status" value="1"/>
</dbReference>
<dbReference type="EMBL" id="JRNN01000054">
    <property type="protein sequence ID" value="KGF35211.1"/>
    <property type="molecule type" value="Genomic_DNA"/>
</dbReference>
<dbReference type="InterPro" id="IPR036063">
    <property type="entry name" value="Smr_dom_sf"/>
</dbReference>
<dbReference type="InterPro" id="IPR036781">
    <property type="entry name" value="Smr_assoc-like_sf"/>
</dbReference>
<dbReference type="Proteomes" id="UP000029556">
    <property type="component" value="Unassembled WGS sequence"/>
</dbReference>
<evidence type="ECO:0000313" key="3">
    <source>
        <dbReference type="Proteomes" id="UP000029556"/>
    </source>
</evidence>
<dbReference type="Gene3D" id="3.30.1370.110">
    <property type="match status" value="1"/>
</dbReference>
<protein>
    <submittedName>
        <fullName evidence="2">DNA mismatch repair protein</fullName>
    </submittedName>
</protein>
<gene>
    <name evidence="2" type="ORF">HMPREF2137_05015</name>
</gene>
<feature type="domain" description="Smr" evidence="1">
    <location>
        <begin position="318"/>
        <end position="390"/>
    </location>
</feature>
<name>A0A095ZLE3_9BACT</name>
<dbReference type="Pfam" id="PF01713">
    <property type="entry name" value="Smr"/>
    <property type="match status" value="1"/>
</dbReference>
<reference evidence="2 3" key="1">
    <citation type="submission" date="2014-07" db="EMBL/GenBank/DDBJ databases">
        <authorList>
            <person name="McCorrison J."/>
            <person name="Sanka R."/>
            <person name="Torralba M."/>
            <person name="Gillis M."/>
            <person name="Haft D.H."/>
            <person name="Methe B."/>
            <person name="Sutton G."/>
            <person name="Nelson K.E."/>
        </authorList>
    </citation>
    <scope>NUCLEOTIDE SEQUENCE [LARGE SCALE GENOMIC DNA]</scope>
    <source>
        <strain evidence="2 3">DNF00853</strain>
    </source>
</reference>
<dbReference type="AlphaFoldDB" id="A0A095ZLE3"/>
<comment type="caution">
    <text evidence="2">The sequence shown here is derived from an EMBL/GenBank/DDBJ whole genome shotgun (WGS) entry which is preliminary data.</text>
</comment>
<organism evidence="2 3">
    <name type="scientific">Hoylesella buccalis DNF00853</name>
    <dbReference type="NCBI Taxonomy" id="1401074"/>
    <lineage>
        <taxon>Bacteria</taxon>
        <taxon>Pseudomonadati</taxon>
        <taxon>Bacteroidota</taxon>
        <taxon>Bacteroidia</taxon>
        <taxon>Bacteroidales</taxon>
        <taxon>Prevotellaceae</taxon>
        <taxon>Hoylesella</taxon>
    </lineage>
</organism>
<dbReference type="InterPro" id="IPR018598">
    <property type="entry name" value="DUF2027"/>
</dbReference>
<dbReference type="SUPFAM" id="SSF158949">
    <property type="entry name" value="Smr-associated domain-like"/>
    <property type="match status" value="1"/>
</dbReference>
<evidence type="ECO:0000259" key="1">
    <source>
        <dbReference type="PROSITE" id="PS50828"/>
    </source>
</evidence>
<sequence>MKIGDKVSFLSESGGGIIAGFQGKNIVLVEDEDGFQIPTPINEVVLVREDDYSTSKVVSSLSQRPTSVKQAISHTGIDEEEEEIEQDPADKEITFRAPVEERKGGNQLSCYLAFVPLDIKEVTHTRFECYLVNDSNYYVRFTYLAAEGQSWTLKTTQEVEPNTKEFIEEFGREDLNELGRVAIQLIAYKREKPFILKPVVDVQFRIDPVKFYKLHTFEENDFFEQPALLYTIIENDKTARPLVVDPTALKAEMYQKAEQDHTKVAPSAKTKTDPYMSRYDDKRRKGNPFVMKHRGDDNLLVVDLHANELLDSTAGMSATDILNYQLKKFRDTLAEYANKKGQKIIFIHGKGEGVLRRALINDLNYRYKKYPYQDASFQEYGYGATQVTIK</sequence>
<dbReference type="OrthoDB" id="1524810at2"/>
<proteinExistence type="predicted"/>
<accession>A0A095ZLE3</accession>
<evidence type="ECO:0000313" key="2">
    <source>
        <dbReference type="EMBL" id="KGF35211.1"/>
    </source>
</evidence>